<keyword evidence="3" id="KW-0472">Membrane</keyword>
<feature type="region of interest" description="Disordered" evidence="2">
    <location>
        <begin position="420"/>
        <end position="458"/>
    </location>
</feature>
<feature type="domain" description="ABC-type uncharacterised transport system" evidence="4">
    <location>
        <begin position="175"/>
        <end position="504"/>
    </location>
</feature>
<protein>
    <submittedName>
        <fullName evidence="6">Gldg family protein</fullName>
    </submittedName>
</protein>
<feature type="coiled-coil region" evidence="1">
    <location>
        <begin position="527"/>
        <end position="614"/>
    </location>
</feature>
<feature type="transmembrane region" description="Helical" evidence="3">
    <location>
        <begin position="617"/>
        <end position="636"/>
    </location>
</feature>
<evidence type="ECO:0000259" key="5">
    <source>
        <dbReference type="Pfam" id="PF23357"/>
    </source>
</evidence>
<feature type="domain" description="DUF7088" evidence="5">
    <location>
        <begin position="37"/>
        <end position="137"/>
    </location>
</feature>
<evidence type="ECO:0000313" key="6">
    <source>
        <dbReference type="EMBL" id="MDM8561850.1"/>
    </source>
</evidence>
<organism evidence="6 7">
    <name type="scientific">Candidatus Marithioploca araucensis</name>
    <dbReference type="NCBI Taxonomy" id="70273"/>
    <lineage>
        <taxon>Bacteria</taxon>
        <taxon>Pseudomonadati</taxon>
        <taxon>Pseudomonadota</taxon>
        <taxon>Gammaproteobacteria</taxon>
        <taxon>Thiotrichales</taxon>
        <taxon>Thiotrichaceae</taxon>
        <taxon>Candidatus Marithioploca</taxon>
    </lineage>
</organism>
<evidence type="ECO:0000259" key="4">
    <source>
        <dbReference type="Pfam" id="PF09822"/>
    </source>
</evidence>
<keyword evidence="3" id="KW-1133">Transmembrane helix</keyword>
<evidence type="ECO:0000256" key="1">
    <source>
        <dbReference type="SAM" id="Coils"/>
    </source>
</evidence>
<dbReference type="Pfam" id="PF23357">
    <property type="entry name" value="DUF7088"/>
    <property type="match status" value="1"/>
</dbReference>
<evidence type="ECO:0000313" key="7">
    <source>
        <dbReference type="Proteomes" id="UP001171945"/>
    </source>
</evidence>
<evidence type="ECO:0000256" key="2">
    <source>
        <dbReference type="SAM" id="MobiDB-lite"/>
    </source>
</evidence>
<dbReference type="EMBL" id="JAUCGM010000010">
    <property type="protein sequence ID" value="MDM8561850.1"/>
    <property type="molecule type" value="Genomic_DNA"/>
</dbReference>
<dbReference type="InterPro" id="IPR019196">
    <property type="entry name" value="ABC_transp_unknown"/>
</dbReference>
<dbReference type="InterPro" id="IPR055396">
    <property type="entry name" value="DUF7088"/>
</dbReference>
<gene>
    <name evidence="6" type="ORF">QUF54_00675</name>
</gene>
<accession>A0ABT7VQB0</accession>
<keyword evidence="3" id="KW-0812">Transmembrane</keyword>
<evidence type="ECO:0000256" key="3">
    <source>
        <dbReference type="SAM" id="Phobius"/>
    </source>
</evidence>
<keyword evidence="7" id="KW-1185">Reference proteome</keyword>
<proteinExistence type="predicted"/>
<comment type="caution">
    <text evidence="6">The sequence shown here is derived from an EMBL/GenBank/DDBJ whole genome shotgun (WGS) entry which is preliminary data.</text>
</comment>
<dbReference type="Pfam" id="PF09822">
    <property type="entry name" value="ABC_transp_aux"/>
    <property type="match status" value="1"/>
</dbReference>
<name>A0ABT7VQB0_9GAMM</name>
<sequence>MNKILTTSGLLMAIALLLAVNIISEQTLKTVRIDLTEDQLYTFSEGTKNILKNLEEPMTLRFFLSQKLATGLPGISSYTIRVRELLEEFQRTAGDKIKLLIIDPEPFSEAEDEAESYGMQGVPVDNNNTMFYFGLAGTSSTDDEETIPFFTPNRAEFLEYDLTKLVYQLANPKQKVVGLMSTLPLQGDAVSPFMQQQDAAKDWMIVDQLRQSFEIRKIETDVETIPDEVDVLMVVHPKDFSDGTLYAIDQFVLKGGRVIAFVDPYSEVYQPPSDPKNPFAAMQAPRNSEFSKLFDAWGIEVASDKAVGNLRTAQKVQVRKGNQTMVVTYPVWMDLDDEQYFTDDIITSKLGNIVLATPGAIVEKGDIETEITPLIKSGNKSMQIETTKLGAFSEPEDLVRNFKPEGQFTLAARITGKVKTAFPDGKPKDEDEGEDEGEEKKDSSKDSSEEETGKHLTESTESVNLIVVADTDILEDKFWVRVQNIFGQRLAIPHAANATFVSNALDNLSGSNDLISVRNRGNFARPFTRVEEIQQDAEQQFREKEKELRARLQETDQKIREMQKQKQEGNDMQMLSFKQQQEIDRFRQEKIKIRKELRNVQHELQKNIERLETQMKFINIGLMPLLIGFLGITLSFTNRRRRKKLQPVKG</sequence>
<dbReference type="Proteomes" id="UP001171945">
    <property type="component" value="Unassembled WGS sequence"/>
</dbReference>
<keyword evidence="1" id="KW-0175">Coiled coil</keyword>
<reference evidence="6" key="1">
    <citation type="submission" date="2023-06" db="EMBL/GenBank/DDBJ databases">
        <title>Uncultivated large filamentous bacteria from sulfidic sediments reveal new species and different genomic features in energy metabolism and defense.</title>
        <authorList>
            <person name="Fonseca A."/>
        </authorList>
    </citation>
    <scope>NUCLEOTIDE SEQUENCE</scope>
    <source>
        <strain evidence="6">HSG4</strain>
    </source>
</reference>
<feature type="compositionally biased region" description="Basic and acidic residues" evidence="2">
    <location>
        <begin position="438"/>
        <end position="458"/>
    </location>
</feature>